<dbReference type="GO" id="GO:0046872">
    <property type="term" value="F:metal ion binding"/>
    <property type="evidence" value="ECO:0007669"/>
    <property type="project" value="UniProtKB-KW"/>
</dbReference>
<dbReference type="Gene3D" id="1.20.245.10">
    <property type="entry name" value="Lipoxygenase-1, Domain 5"/>
    <property type="match status" value="2"/>
</dbReference>
<evidence type="ECO:0000313" key="6">
    <source>
        <dbReference type="Proteomes" id="UP000796761"/>
    </source>
</evidence>
<reference evidence="5" key="1">
    <citation type="submission" date="2019-04" db="EMBL/GenBank/DDBJ databases">
        <title>Genome assembly of Zosterops borbonicus 15179.</title>
        <authorList>
            <person name="Leroy T."/>
            <person name="Anselmetti Y."/>
            <person name="Tilak M.-K."/>
            <person name="Nabholz B."/>
        </authorList>
    </citation>
    <scope>NUCLEOTIDE SEQUENCE</scope>
    <source>
        <strain evidence="5">HGM_15179</strain>
        <tissue evidence="5">Muscle</tissue>
    </source>
</reference>
<evidence type="ECO:0000256" key="3">
    <source>
        <dbReference type="ARBA" id="ARBA00023002"/>
    </source>
</evidence>
<dbReference type="GO" id="GO:0034440">
    <property type="term" value="P:lipid oxidation"/>
    <property type="evidence" value="ECO:0007669"/>
    <property type="project" value="InterPro"/>
</dbReference>
<keyword evidence="6" id="KW-1185">Reference proteome</keyword>
<feature type="non-terminal residue" evidence="5">
    <location>
        <position position="301"/>
    </location>
</feature>
<dbReference type="AlphaFoldDB" id="A0A8K1D9K8"/>
<comment type="caution">
    <text evidence="5">The sequence shown here is derived from an EMBL/GenBank/DDBJ whole genome shotgun (WGS) entry which is preliminary data.</text>
</comment>
<feature type="domain" description="Lipoxygenase" evidence="4">
    <location>
        <begin position="1"/>
        <end position="301"/>
    </location>
</feature>
<dbReference type="Proteomes" id="UP000796761">
    <property type="component" value="Unassembled WGS sequence"/>
</dbReference>
<keyword evidence="3" id="KW-0560">Oxidoreductase</keyword>
<sequence>VGHIFLADYALLGGLPTGTIGGRPQFVAAPLCLLWLNPRGDLLPVAIQLSQCPGPESPIFLPDTGGWTLAKLWVRASHFVLHEMVTHLLHGHFLAEVFAVATHRLPTAHPVHQATSVGREGTLALVARGTLSLTYGELCVPEDVAARGVGDIPRYHYRDDAMDIWGAIESYVQGIVSLFYAGDSDVSEDEELQGWVGEIFTYGVLGNARSGFPSRLSSRPELVKFLTMIIFVCSARHAAVNSGQYDYAAWMPNTPGTMQRPPPRSVTEATEELLLGTLPSPEATGALLALLSVVSYEGGEP</sequence>
<dbReference type="GO" id="GO:0016702">
    <property type="term" value="F:oxidoreductase activity, acting on single donors with incorporation of molecular oxygen, incorporation of two atoms of oxygen"/>
    <property type="evidence" value="ECO:0007669"/>
    <property type="project" value="InterPro"/>
</dbReference>
<dbReference type="InterPro" id="IPR036226">
    <property type="entry name" value="LipOase_C_sf"/>
</dbReference>
<gene>
    <name evidence="5" type="ORF">HGM15179_020836</name>
</gene>
<dbReference type="InterPro" id="IPR000907">
    <property type="entry name" value="LipOase"/>
</dbReference>
<evidence type="ECO:0000256" key="1">
    <source>
        <dbReference type="ARBA" id="ARBA00022723"/>
    </source>
</evidence>
<dbReference type="Gene3D" id="3.10.450.60">
    <property type="match status" value="1"/>
</dbReference>
<dbReference type="Pfam" id="PF00305">
    <property type="entry name" value="Lipoxygenase"/>
    <property type="match status" value="2"/>
</dbReference>
<protein>
    <recommendedName>
        <fullName evidence="4">Lipoxygenase domain-containing protein</fullName>
    </recommendedName>
</protein>
<dbReference type="InterPro" id="IPR013819">
    <property type="entry name" value="LipOase_C"/>
</dbReference>
<feature type="non-terminal residue" evidence="5">
    <location>
        <position position="1"/>
    </location>
</feature>
<dbReference type="PANTHER" id="PTHR11771">
    <property type="entry name" value="LIPOXYGENASE"/>
    <property type="match status" value="1"/>
</dbReference>
<name>A0A8K1D9K8_9PASS</name>
<dbReference type="SUPFAM" id="SSF48484">
    <property type="entry name" value="Lipoxigenase"/>
    <property type="match status" value="1"/>
</dbReference>
<keyword evidence="2" id="KW-0223">Dioxygenase</keyword>
<evidence type="ECO:0000259" key="4">
    <source>
        <dbReference type="PROSITE" id="PS51393"/>
    </source>
</evidence>
<dbReference type="PROSITE" id="PS51393">
    <property type="entry name" value="LIPOXYGENASE_3"/>
    <property type="match status" value="1"/>
</dbReference>
<keyword evidence="1" id="KW-0479">Metal-binding</keyword>
<evidence type="ECO:0000256" key="2">
    <source>
        <dbReference type="ARBA" id="ARBA00022964"/>
    </source>
</evidence>
<organism evidence="5 6">
    <name type="scientific">Zosterops borbonicus</name>
    <dbReference type="NCBI Taxonomy" id="364589"/>
    <lineage>
        <taxon>Eukaryota</taxon>
        <taxon>Metazoa</taxon>
        <taxon>Chordata</taxon>
        <taxon>Craniata</taxon>
        <taxon>Vertebrata</taxon>
        <taxon>Euteleostomi</taxon>
        <taxon>Archelosauria</taxon>
        <taxon>Archosauria</taxon>
        <taxon>Dinosauria</taxon>
        <taxon>Saurischia</taxon>
        <taxon>Theropoda</taxon>
        <taxon>Coelurosauria</taxon>
        <taxon>Aves</taxon>
        <taxon>Neognathae</taxon>
        <taxon>Neoaves</taxon>
        <taxon>Telluraves</taxon>
        <taxon>Australaves</taxon>
        <taxon>Passeriformes</taxon>
        <taxon>Sylvioidea</taxon>
        <taxon>Zosteropidae</taxon>
        <taxon>Zosterops</taxon>
    </lineage>
</organism>
<dbReference type="OrthoDB" id="407298at2759"/>
<dbReference type="EMBL" id="SWJQ01002690">
    <property type="protein sequence ID" value="TRZ06271.1"/>
    <property type="molecule type" value="Genomic_DNA"/>
</dbReference>
<evidence type="ECO:0000313" key="5">
    <source>
        <dbReference type="EMBL" id="TRZ06271.1"/>
    </source>
</evidence>
<proteinExistence type="predicted"/>
<accession>A0A8K1D9K8</accession>